<gene>
    <name evidence="2" type="ORF">PR048_027706</name>
</gene>
<accession>A0ABQ9GHA4</accession>
<feature type="region of interest" description="Disordered" evidence="1">
    <location>
        <begin position="155"/>
        <end position="186"/>
    </location>
</feature>
<keyword evidence="3" id="KW-1185">Reference proteome</keyword>
<sequence>MAANCPLPHPPPSIALSTVQYRRRSEDTSRGDIDARRRLSLGRRSAGPDSYPGRYHPRQETSSHHHMSTTRHQEDPEELRSIRSEPVLELAAVVFVLFDYEGNIMAAQSQQAGRRGGGESYGGGNGDTRDNPPTNGIVLHDSHMLKSRVTRPGIEPGSPWWEASRLTAQPQRPPARRKSPEKARVRRRETVYWSNYSLAREQQPGTKGGGVWEERGRRAGVGRTAQIIRREEGREDIKKD</sequence>
<protein>
    <submittedName>
        <fullName evidence="2">Uncharacterized protein</fullName>
    </submittedName>
</protein>
<dbReference type="EMBL" id="JARBHB010000012">
    <property type="protein sequence ID" value="KAJ8871389.1"/>
    <property type="molecule type" value="Genomic_DNA"/>
</dbReference>
<feature type="compositionally biased region" description="Gly residues" evidence="1">
    <location>
        <begin position="114"/>
        <end position="126"/>
    </location>
</feature>
<reference evidence="2 3" key="1">
    <citation type="submission" date="2023-02" db="EMBL/GenBank/DDBJ databases">
        <title>LHISI_Scaffold_Assembly.</title>
        <authorList>
            <person name="Stuart O.P."/>
            <person name="Cleave R."/>
            <person name="Magrath M.J.L."/>
            <person name="Mikheyev A.S."/>
        </authorList>
    </citation>
    <scope>NUCLEOTIDE SEQUENCE [LARGE SCALE GENOMIC DNA]</scope>
    <source>
        <strain evidence="2">Daus_M_001</strain>
        <tissue evidence="2">Leg muscle</tissue>
    </source>
</reference>
<evidence type="ECO:0000313" key="3">
    <source>
        <dbReference type="Proteomes" id="UP001159363"/>
    </source>
</evidence>
<proteinExistence type="predicted"/>
<feature type="region of interest" description="Disordered" evidence="1">
    <location>
        <begin position="199"/>
        <end position="223"/>
    </location>
</feature>
<feature type="region of interest" description="Disordered" evidence="1">
    <location>
        <begin position="1"/>
        <end position="79"/>
    </location>
</feature>
<name>A0ABQ9GHA4_9NEOP</name>
<organism evidence="2 3">
    <name type="scientific">Dryococelus australis</name>
    <dbReference type="NCBI Taxonomy" id="614101"/>
    <lineage>
        <taxon>Eukaryota</taxon>
        <taxon>Metazoa</taxon>
        <taxon>Ecdysozoa</taxon>
        <taxon>Arthropoda</taxon>
        <taxon>Hexapoda</taxon>
        <taxon>Insecta</taxon>
        <taxon>Pterygota</taxon>
        <taxon>Neoptera</taxon>
        <taxon>Polyneoptera</taxon>
        <taxon>Phasmatodea</taxon>
        <taxon>Verophasmatodea</taxon>
        <taxon>Anareolatae</taxon>
        <taxon>Phasmatidae</taxon>
        <taxon>Eurycanthinae</taxon>
        <taxon>Dryococelus</taxon>
    </lineage>
</organism>
<evidence type="ECO:0000313" key="2">
    <source>
        <dbReference type="EMBL" id="KAJ8871389.1"/>
    </source>
</evidence>
<evidence type="ECO:0000256" key="1">
    <source>
        <dbReference type="SAM" id="MobiDB-lite"/>
    </source>
</evidence>
<feature type="region of interest" description="Disordered" evidence="1">
    <location>
        <begin position="108"/>
        <end position="131"/>
    </location>
</feature>
<dbReference type="Proteomes" id="UP001159363">
    <property type="component" value="Chromosome 11"/>
</dbReference>
<feature type="compositionally biased region" description="Basic and acidic residues" evidence="1">
    <location>
        <begin position="23"/>
        <end position="37"/>
    </location>
</feature>
<comment type="caution">
    <text evidence="2">The sequence shown here is derived from an EMBL/GenBank/DDBJ whole genome shotgun (WGS) entry which is preliminary data.</text>
</comment>